<dbReference type="AlphaFoldDB" id="A0A5B7I7I5"/>
<evidence type="ECO:0008006" key="4">
    <source>
        <dbReference type="Google" id="ProtNLM"/>
    </source>
</evidence>
<evidence type="ECO:0000313" key="2">
    <source>
        <dbReference type="EMBL" id="MPC78085.1"/>
    </source>
</evidence>
<reference evidence="2 3" key="1">
    <citation type="submission" date="2019-05" db="EMBL/GenBank/DDBJ databases">
        <title>Another draft genome of Portunus trituberculatus and its Hox gene families provides insights of decapod evolution.</title>
        <authorList>
            <person name="Jeong J.-H."/>
            <person name="Song I."/>
            <person name="Kim S."/>
            <person name="Choi T."/>
            <person name="Kim D."/>
            <person name="Ryu S."/>
            <person name="Kim W."/>
        </authorList>
    </citation>
    <scope>NUCLEOTIDE SEQUENCE [LARGE SCALE GENOMIC DNA]</scope>
    <source>
        <tissue evidence="2">Muscle</tissue>
    </source>
</reference>
<feature type="transmembrane region" description="Helical" evidence="1">
    <location>
        <begin position="36"/>
        <end position="52"/>
    </location>
</feature>
<proteinExistence type="predicted"/>
<evidence type="ECO:0000313" key="3">
    <source>
        <dbReference type="Proteomes" id="UP000324222"/>
    </source>
</evidence>
<evidence type="ECO:0000256" key="1">
    <source>
        <dbReference type="SAM" id="Phobius"/>
    </source>
</evidence>
<keyword evidence="1" id="KW-0472">Membrane</keyword>
<keyword evidence="3" id="KW-1185">Reference proteome</keyword>
<feature type="transmembrane region" description="Helical" evidence="1">
    <location>
        <begin position="99"/>
        <end position="126"/>
    </location>
</feature>
<dbReference type="Gene3D" id="1.20.1070.10">
    <property type="entry name" value="Rhodopsin 7-helix transmembrane proteins"/>
    <property type="match status" value="1"/>
</dbReference>
<comment type="caution">
    <text evidence="2">The sequence shown here is derived from an EMBL/GenBank/DDBJ whole genome shotgun (WGS) entry which is preliminary data.</text>
</comment>
<dbReference type="OrthoDB" id="6371730at2759"/>
<protein>
    <recommendedName>
        <fullName evidence="4">G-protein coupled receptors family 1 profile domain-containing protein</fullName>
    </recommendedName>
</protein>
<dbReference type="EMBL" id="VSRR010047559">
    <property type="protein sequence ID" value="MPC78085.1"/>
    <property type="molecule type" value="Genomic_DNA"/>
</dbReference>
<sequence>MIHYTIVWLSYDRFLAVWFYHYYYRTQQSLVKRLRIIFTCLFCTAMNLRHLFTMNVECFNDKAMVKVANDTKCDEQGSWYIEDVVQEKGPGMVWEDGMIAARIVLLVILPAVLVLVFNSGIVVGLVRHRLQNMAVTRHTREHLIHIFFLAFNQIFREEMNILFNATKRSLNNTLGRMTQTSGSSFCTRSRSTMHNTHIKKILSFLIPRCH</sequence>
<organism evidence="2 3">
    <name type="scientific">Portunus trituberculatus</name>
    <name type="common">Swimming crab</name>
    <name type="synonym">Neptunus trituberculatus</name>
    <dbReference type="NCBI Taxonomy" id="210409"/>
    <lineage>
        <taxon>Eukaryota</taxon>
        <taxon>Metazoa</taxon>
        <taxon>Ecdysozoa</taxon>
        <taxon>Arthropoda</taxon>
        <taxon>Crustacea</taxon>
        <taxon>Multicrustacea</taxon>
        <taxon>Malacostraca</taxon>
        <taxon>Eumalacostraca</taxon>
        <taxon>Eucarida</taxon>
        <taxon>Decapoda</taxon>
        <taxon>Pleocyemata</taxon>
        <taxon>Brachyura</taxon>
        <taxon>Eubrachyura</taxon>
        <taxon>Portunoidea</taxon>
        <taxon>Portunidae</taxon>
        <taxon>Portuninae</taxon>
        <taxon>Portunus</taxon>
    </lineage>
</organism>
<dbReference type="SUPFAM" id="SSF81321">
    <property type="entry name" value="Family A G protein-coupled receptor-like"/>
    <property type="match status" value="1"/>
</dbReference>
<accession>A0A5B7I7I5</accession>
<name>A0A5B7I7I5_PORTR</name>
<dbReference type="Proteomes" id="UP000324222">
    <property type="component" value="Unassembled WGS sequence"/>
</dbReference>
<gene>
    <name evidence="2" type="ORF">E2C01_072560</name>
</gene>
<keyword evidence="1" id="KW-0812">Transmembrane</keyword>
<keyword evidence="1" id="KW-1133">Transmembrane helix</keyword>